<keyword evidence="3" id="KW-1185">Reference proteome</keyword>
<evidence type="ECO:0000313" key="2">
    <source>
        <dbReference type="EMBL" id="KAG0484264.1"/>
    </source>
</evidence>
<sequence length="274" mass="31693">MMRSVEASQVLLRQRVPKIDEAGQLSSDFPCRQRLTRRQEGKARWERVRSMEGGGTYTRRMTGRWRRGSPSGERQLYGRRRRPQTEKRDSWVEAREFRKDACRSHGEREEVLLAVPMTSPPPPLPIAGDSQVCRWALANLQRLGVNSSVYSASTSRRKKRVILPAWSEVAGEAFKAGTADELKSHQYRFEEEMKELSYSCEMIVSLVLQGFRDYGPGLLFYRRWGKEDGYVLPFAAFHQFVRKTQINLCCKHTRDTSALLSSPSPRIWGYLWSI</sequence>
<evidence type="ECO:0000256" key="1">
    <source>
        <dbReference type="SAM" id="MobiDB-lite"/>
    </source>
</evidence>
<proteinExistence type="predicted"/>
<comment type="caution">
    <text evidence="2">The sequence shown here is derived from an EMBL/GenBank/DDBJ whole genome shotgun (WGS) entry which is preliminary data.</text>
</comment>
<accession>A0A835R4J3</accession>
<dbReference type="OrthoDB" id="8904098at2759"/>
<dbReference type="AlphaFoldDB" id="A0A835R4J3"/>
<feature type="region of interest" description="Disordered" evidence="1">
    <location>
        <begin position="56"/>
        <end position="90"/>
    </location>
</feature>
<gene>
    <name evidence="2" type="ORF">HPP92_008343</name>
</gene>
<dbReference type="Proteomes" id="UP000636800">
    <property type="component" value="Unassembled WGS sequence"/>
</dbReference>
<protein>
    <submittedName>
        <fullName evidence="2">Uncharacterized protein</fullName>
    </submittedName>
</protein>
<name>A0A835R4J3_VANPL</name>
<reference evidence="2 3" key="1">
    <citation type="journal article" date="2020" name="Nat. Food">
        <title>A phased Vanilla planifolia genome enables genetic improvement of flavour and production.</title>
        <authorList>
            <person name="Hasing T."/>
            <person name="Tang H."/>
            <person name="Brym M."/>
            <person name="Khazi F."/>
            <person name="Huang T."/>
            <person name="Chambers A.H."/>
        </authorList>
    </citation>
    <scope>NUCLEOTIDE SEQUENCE [LARGE SCALE GENOMIC DNA]</scope>
    <source>
        <tissue evidence="2">Leaf</tissue>
    </source>
</reference>
<organism evidence="2 3">
    <name type="scientific">Vanilla planifolia</name>
    <name type="common">Vanilla</name>
    <dbReference type="NCBI Taxonomy" id="51239"/>
    <lineage>
        <taxon>Eukaryota</taxon>
        <taxon>Viridiplantae</taxon>
        <taxon>Streptophyta</taxon>
        <taxon>Embryophyta</taxon>
        <taxon>Tracheophyta</taxon>
        <taxon>Spermatophyta</taxon>
        <taxon>Magnoliopsida</taxon>
        <taxon>Liliopsida</taxon>
        <taxon>Asparagales</taxon>
        <taxon>Orchidaceae</taxon>
        <taxon>Vanilloideae</taxon>
        <taxon>Vanilleae</taxon>
        <taxon>Vanilla</taxon>
    </lineage>
</organism>
<evidence type="ECO:0000313" key="3">
    <source>
        <dbReference type="Proteomes" id="UP000636800"/>
    </source>
</evidence>
<dbReference type="EMBL" id="JADCNL010000004">
    <property type="protein sequence ID" value="KAG0484264.1"/>
    <property type="molecule type" value="Genomic_DNA"/>
</dbReference>